<feature type="transmembrane region" description="Helical" evidence="1">
    <location>
        <begin position="1291"/>
        <end position="1312"/>
    </location>
</feature>
<feature type="transmembrane region" description="Helical" evidence="1">
    <location>
        <begin position="1229"/>
        <end position="1251"/>
    </location>
</feature>
<feature type="transmembrane region" description="Helical" evidence="1">
    <location>
        <begin position="1198"/>
        <end position="1223"/>
    </location>
</feature>
<evidence type="ECO:0008006" key="4">
    <source>
        <dbReference type="Google" id="ProtNLM"/>
    </source>
</evidence>
<feature type="transmembrane region" description="Helical" evidence="1">
    <location>
        <begin position="1034"/>
        <end position="1055"/>
    </location>
</feature>
<reference evidence="2" key="1">
    <citation type="submission" date="2023-07" db="EMBL/GenBank/DDBJ databases">
        <title>Black Yeasts Isolated from many extreme environments.</title>
        <authorList>
            <person name="Coleine C."/>
            <person name="Stajich J.E."/>
            <person name="Selbmann L."/>
        </authorList>
    </citation>
    <scope>NUCLEOTIDE SEQUENCE</scope>
    <source>
        <strain evidence="2">CCFEE 5485</strain>
    </source>
</reference>
<organism evidence="2 3">
    <name type="scientific">Recurvomyces mirabilis</name>
    <dbReference type="NCBI Taxonomy" id="574656"/>
    <lineage>
        <taxon>Eukaryota</taxon>
        <taxon>Fungi</taxon>
        <taxon>Dikarya</taxon>
        <taxon>Ascomycota</taxon>
        <taxon>Pezizomycotina</taxon>
        <taxon>Dothideomycetes</taxon>
        <taxon>Dothideomycetidae</taxon>
        <taxon>Mycosphaerellales</taxon>
        <taxon>Teratosphaeriaceae</taxon>
        <taxon>Recurvomyces</taxon>
    </lineage>
</organism>
<feature type="transmembrane region" description="Helical" evidence="1">
    <location>
        <begin position="1344"/>
        <end position="1364"/>
    </location>
</feature>
<keyword evidence="1" id="KW-0812">Transmembrane</keyword>
<name>A0AAE0WFH7_9PEZI</name>
<dbReference type="PANTHER" id="PTHR12526:SF604">
    <property type="entry name" value="TRANSFERASE, PUTATIVE (AFU_ORTHOLOGUE AFUA_4G14070)-RELATED"/>
    <property type="match status" value="1"/>
</dbReference>
<proteinExistence type="predicted"/>
<gene>
    <name evidence="2" type="ORF">LTR78_009007</name>
</gene>
<dbReference type="EMBL" id="JAUTXT010000047">
    <property type="protein sequence ID" value="KAK3671046.1"/>
    <property type="molecule type" value="Genomic_DNA"/>
</dbReference>
<feature type="transmembrane region" description="Helical" evidence="1">
    <location>
        <begin position="864"/>
        <end position="888"/>
    </location>
</feature>
<feature type="transmembrane region" description="Helical" evidence="1">
    <location>
        <begin position="24"/>
        <end position="45"/>
    </location>
</feature>
<evidence type="ECO:0000313" key="2">
    <source>
        <dbReference type="EMBL" id="KAK3671046.1"/>
    </source>
</evidence>
<evidence type="ECO:0000313" key="3">
    <source>
        <dbReference type="Proteomes" id="UP001274830"/>
    </source>
</evidence>
<feature type="transmembrane region" description="Helical" evidence="1">
    <location>
        <begin position="976"/>
        <end position="998"/>
    </location>
</feature>
<evidence type="ECO:0000256" key="1">
    <source>
        <dbReference type="SAM" id="Phobius"/>
    </source>
</evidence>
<dbReference type="SUPFAM" id="SSF53756">
    <property type="entry name" value="UDP-Glycosyltransferase/glycogen phosphorylase"/>
    <property type="match status" value="1"/>
</dbReference>
<dbReference type="Proteomes" id="UP001274830">
    <property type="component" value="Unassembled WGS sequence"/>
</dbReference>
<protein>
    <recommendedName>
        <fullName evidence="4">Glycosyl transferase</fullName>
    </recommendedName>
</protein>
<keyword evidence="1" id="KW-1133">Transmembrane helix</keyword>
<sequence>MAVFLGLDALGAWKSMTAGWWQKWLKTIAIIALLGLVFGAAYALFRAFQRVVRALHSRRDQVGTIPKDSARRLDAIKAEGVLHGQKTPLIEPKSFGVYLGSIAVPPTQCQTRLLSQWDLVVLDPQQPGASNAAASTCTSEQVLARLDVEQLSTLRGSNDEPIGCRGVAGLAQVLAAHCRATPHTHSPYTGVLLANWQSIWQPHVFNEVLECLIALNLDVYLEIAPPTYLSSDACTRIDLSLIRGVICRNGTLSHDGKSCEYYQMDSMRIVQRALAKHASMGGHSFLMWETVDDGAELAYDVVKRSFNWCRFNTTISWIGTETALRDAEIAATMTISSEPLGALMWLKGSEVLSTHQVWRENDRVNIFKVAVSNTTNEHVQIRILPSSDALAYDKLESFVPGLASKLALSSPFMSEEVKRLSSSASWELTAPMISRDIQLDPFTYSRSGREYPALGRFPIGQDADPQEFLELVEGQRRLKDLGFLERITVDELGEMEAKLKSFVEKYEAQRISPATIVQMRELLDLVAASDSSKNDSLQIYTGLHAGFRKGEAVQFWGLYSFESFGCTNIYLSRSCVDRLGILLHTFLSSKQVDRANCFLAENLLADHCSTFSEKWQLPKQITHDVEQLTSTEATILLRRLALSEDSDCPQLAKRVQSCCEYQLIEVPSLTALRDLNTSAYLSGEVSIEQLVDSRLTWYREQGCHQPERDAAIALFKEIQARIPGMLLTQDSELLSHVEACLDTVLQKGEIDAAADFFALSVFCAFRRLAVDEIFQEVRDRNPLPNRFADQAACFAEMFATGSQCEAYLDMKSIALGRILAQKYHNYYLKHQPPQRDDKTTELPTAYASKLVDEDPSSGRVSPPLLYTISFLGIFAVPALIDILLLTTIGRGLYISTYMSDLEKTSATIGLFIGLLTCGAIGTWIGSGGSYYFFAMAFPAMNMFVLTRLTAGIAICLGLGIVVLVVVGIAGSFYAGWIFFFYFALLSTYLTLLATLSIYQVPGFAFLSGRTTVVACIPILFISPLLTLWIGHDIIVYPCVLTAFLVSLVFGARRVLSNWSNWYLRVPIVSDTDVVNWYTMSMKESGTPLPEGLNDLSATPLPRTALTAAIHKERQRWLWSKPTTDELVLKLARGYDGTMFIMDWYCKYSRTKMPFPFSPTWNCQCKAAVDTLKDMQKGLKLHNAFVHWRFGGNEVWCGVLYFIIALMDKWVALLTGGSIVGLSAANSSMFRLAVGFGLTYYLLAAVCLDSVAQPLWAIANKKTDQPIDSLRFLEDAARHDARARRKLYWGNLAKFFFTHVWGICITCVLMWTFEGSKDATIMYLAYLGAYTGLLWYQYNRIYTGSLAMVDLLIAASLGLLLGPLLRTYHPYFQWSSVIALTVSTWTAAALSIRTADIGWPRPSTKFKHASTEVKPAIYSCASISSCPSHTVLSGTFEACCSVPFEEQYRIEPTTYPGTGVMNILTSKDISTKFEPLCAQSVASENLLAHVATLWAQGNIIVDIVSPHEVLKEGQEMRSISRTLGDKLHVFVFVSSPTQGQADVHGSCIMIVEAMCRATTRAALRWTDEQSLLAECIALDGQANLSVPYGVKRQLERSRSARKKAIENKDEDELRYLLLGIDCDTEWDGLPQDIRKSLLKRCRGQVCAIDEESTSFIQENFCGNSGLSGAEHIALCNLGATLTASIHDLAQDLVESQDNVEQFQETSLLGHLGRAKFVGKRSGARRGFLERTQKILSSTVHGLRLCIKFVVMSLVAEPEFQRELEYVLANTSPIIRWPARILLNANWGYCHTLQKIVIPWFLIYHNDELSSLCSNMKGIKVVVRNHRIAIESANGPSTCFVKPHVGSMQQLRQYNGRHKQEPTTTIDLVAVNIYSDRLALQQRAEYANGSCVRTYTYEYSSGQSTAASRLPISRTCIDGDKQGQLLQYDQRGYVTAGSYIKDGNLVRFKFWYRKDARFDDELLRAEFALDHIRMRVSWCVPPPKHADQPDKWLPYTKVTEATFAEDSKVYRCVWDYDHRSHPVIKTTLNGKHTATPAMVAFDWFKILQKPTDCSFLSNNPLLSIKSTNPNFLSRLLRTNVQWYPVSTTLARTHLWKTWKGGKNFDAVTTRWLDERALRADRVLKPYWRRRDLGRLEAAKTYLNTYADAIMATTDVDPDVSSWCSTLTFKYSDLASFGQGGDTRINTRSQSTQLSDSQDTLHVLAMDTGTWPIEGGGVSACRRDMVNDLTTIRWHVLAESANDFSVPKFQIEKNVQSLTLLPLWGLDFLTPTHGVFQDSLDSAIQQRLYSTTDADIRENFFPILTSLVKCSRAVNFTREHIDESTAALVALNAYFEVSRHWSEVWTSKLVKQKWRELWLNDDVENAIPISQWLDAEHPTLLHMDNALDMWHRYLFIFSLPVPAKIPDIFQASHHFAGASYGILCKVLRNCSFHVWDHCISWREVTVFLSSAMSFDSPFVCTALMSLSRMTSVLILHHADVVLPCADFFNPGWEVEHGTQEGTLQHRNSFKRKIDPVVNGICNPESFKPTKEVKTKKPTVVMLSHVRFVKDIKNAILAADLIVNEWGFKDYQLDIYGDMEKAPAYSVECKEILASKGLRDHVALKGLGKPSAVLETAWLFLNSSISEGLPLAMGEAALTGVPVVCTDVGASFRVVTDSRTWKKLSACVAPNDSYSLAKAQIDVLAMIDEWAEYTGETEDERKNLPKISLHPTKDEVTRITERMYSKSDQRRKLGLLGRENCLNSFSSDRYLREHEQLLWVGKLLAPSFRSRSLAANPYVLTLESKDESTAYTVQDEDIWSATDAPADKTKSQRWSSRAASPWSRAESPWMFQRATSARSFVRAPSPWARQLESVPGYNISRGPSRMDDDLEAVWETDSRPESIRGLTSRLDV</sequence>
<keyword evidence="3" id="KW-1185">Reference proteome</keyword>
<dbReference type="Pfam" id="PF13692">
    <property type="entry name" value="Glyco_trans_1_4"/>
    <property type="match status" value="1"/>
</dbReference>
<feature type="transmembrane region" description="Helical" evidence="1">
    <location>
        <begin position="945"/>
        <end position="970"/>
    </location>
</feature>
<feature type="transmembrane region" description="Helical" evidence="1">
    <location>
        <begin position="1318"/>
        <end position="1337"/>
    </location>
</feature>
<feature type="transmembrane region" description="Helical" evidence="1">
    <location>
        <begin position="1010"/>
        <end position="1028"/>
    </location>
</feature>
<dbReference type="Gene3D" id="3.40.50.2000">
    <property type="entry name" value="Glycogen Phosphorylase B"/>
    <property type="match status" value="1"/>
</dbReference>
<comment type="caution">
    <text evidence="2">The sequence shown here is derived from an EMBL/GenBank/DDBJ whole genome shotgun (WGS) entry which is preliminary data.</text>
</comment>
<dbReference type="PANTHER" id="PTHR12526">
    <property type="entry name" value="GLYCOSYLTRANSFERASE"/>
    <property type="match status" value="1"/>
</dbReference>
<feature type="transmembrane region" description="Helical" evidence="1">
    <location>
        <begin position="908"/>
        <end position="933"/>
    </location>
</feature>
<keyword evidence="1" id="KW-0472">Membrane</keyword>
<accession>A0AAE0WFH7</accession>